<comment type="caution">
    <text evidence="1">The sequence shown here is derived from an EMBL/GenBank/DDBJ whole genome shotgun (WGS) entry which is preliminary data.</text>
</comment>
<dbReference type="AlphaFoldDB" id="A0A0F9BPC4"/>
<accession>A0A0F9BPC4</accession>
<evidence type="ECO:0000313" key="1">
    <source>
        <dbReference type="EMBL" id="KKK86241.1"/>
    </source>
</evidence>
<sequence>RSGFGEVIEVLDATEDFVLEGLLAARVFGEARDLPSVEEVAYVDKDIGLDKLDYLADDGEG</sequence>
<organism evidence="1">
    <name type="scientific">marine sediment metagenome</name>
    <dbReference type="NCBI Taxonomy" id="412755"/>
    <lineage>
        <taxon>unclassified sequences</taxon>
        <taxon>metagenomes</taxon>
        <taxon>ecological metagenomes</taxon>
    </lineage>
</organism>
<dbReference type="EMBL" id="LAZR01050937">
    <property type="protein sequence ID" value="KKK86241.1"/>
    <property type="molecule type" value="Genomic_DNA"/>
</dbReference>
<reference evidence="1" key="1">
    <citation type="journal article" date="2015" name="Nature">
        <title>Complex archaea that bridge the gap between prokaryotes and eukaryotes.</title>
        <authorList>
            <person name="Spang A."/>
            <person name="Saw J.H."/>
            <person name="Jorgensen S.L."/>
            <person name="Zaremba-Niedzwiedzka K."/>
            <person name="Martijn J."/>
            <person name="Lind A.E."/>
            <person name="van Eijk R."/>
            <person name="Schleper C."/>
            <person name="Guy L."/>
            <person name="Ettema T.J."/>
        </authorList>
    </citation>
    <scope>NUCLEOTIDE SEQUENCE</scope>
</reference>
<dbReference type="EMBL" id="LAZR01006500">
    <property type="protein sequence ID" value="KKM91691.1"/>
    <property type="molecule type" value="Genomic_DNA"/>
</dbReference>
<protein>
    <submittedName>
        <fullName evidence="1">Uncharacterized protein</fullName>
    </submittedName>
</protein>
<evidence type="ECO:0000313" key="2">
    <source>
        <dbReference type="EMBL" id="KKM91691.1"/>
    </source>
</evidence>
<name>A0A0F9BPC4_9ZZZZ</name>
<gene>
    <name evidence="2" type="ORF">LCGC14_1226060</name>
    <name evidence="1" type="ORF">LCGC14_2765230</name>
</gene>
<proteinExistence type="predicted"/>
<feature type="non-terminal residue" evidence="1">
    <location>
        <position position="1"/>
    </location>
</feature>